<protein>
    <recommendedName>
        <fullName evidence="5">Acid phosphatase</fullName>
    </recommendedName>
</protein>
<evidence type="ECO:0000313" key="3">
    <source>
        <dbReference type="EMBL" id="KAK9829707.1"/>
    </source>
</evidence>
<dbReference type="PANTHER" id="PTHR11567:SF207">
    <property type="entry name" value="LYSOPHOSPHATIDIC ACID PHOSPHATASE TYPE 6"/>
    <property type="match status" value="1"/>
</dbReference>
<dbReference type="CDD" id="cd07061">
    <property type="entry name" value="HP_HAP_like"/>
    <property type="match status" value="1"/>
</dbReference>
<dbReference type="Gene3D" id="3.40.50.1240">
    <property type="entry name" value="Phosphoglycerate mutase-like"/>
    <property type="match status" value="1"/>
</dbReference>
<dbReference type="PROSITE" id="PS00778">
    <property type="entry name" value="HIS_ACID_PHOSPHAT_2"/>
    <property type="match status" value="1"/>
</dbReference>
<dbReference type="PROSITE" id="PS00616">
    <property type="entry name" value="HIS_ACID_PHOSPHAT_1"/>
    <property type="match status" value="1"/>
</dbReference>
<comment type="caution">
    <text evidence="3">The sequence shown here is derived from an EMBL/GenBank/DDBJ whole genome shotgun (WGS) entry which is preliminary data.</text>
</comment>
<dbReference type="Pfam" id="PF00328">
    <property type="entry name" value="His_Phos_2"/>
    <property type="match status" value="1"/>
</dbReference>
<dbReference type="PANTHER" id="PTHR11567">
    <property type="entry name" value="ACID PHOSPHATASE-RELATED"/>
    <property type="match status" value="1"/>
</dbReference>
<dbReference type="AlphaFoldDB" id="A0AAW1R7V7"/>
<name>A0AAW1R7V7_9CHLO</name>
<evidence type="ECO:0008006" key="5">
    <source>
        <dbReference type="Google" id="ProtNLM"/>
    </source>
</evidence>
<organism evidence="3 4">
    <name type="scientific">[Myrmecia] bisecta</name>
    <dbReference type="NCBI Taxonomy" id="41462"/>
    <lineage>
        <taxon>Eukaryota</taxon>
        <taxon>Viridiplantae</taxon>
        <taxon>Chlorophyta</taxon>
        <taxon>core chlorophytes</taxon>
        <taxon>Trebouxiophyceae</taxon>
        <taxon>Trebouxiales</taxon>
        <taxon>Trebouxiaceae</taxon>
        <taxon>Myrmecia</taxon>
    </lineage>
</organism>
<dbReference type="InterPro" id="IPR050645">
    <property type="entry name" value="Histidine_acid_phosphatase"/>
</dbReference>
<dbReference type="Proteomes" id="UP001489004">
    <property type="component" value="Unassembled WGS sequence"/>
</dbReference>
<comment type="similarity">
    <text evidence="1">Belongs to the histidine acid phosphatase family.</text>
</comment>
<evidence type="ECO:0000256" key="1">
    <source>
        <dbReference type="ARBA" id="ARBA00005375"/>
    </source>
</evidence>
<keyword evidence="4" id="KW-1185">Reference proteome</keyword>
<dbReference type="GO" id="GO:0016791">
    <property type="term" value="F:phosphatase activity"/>
    <property type="evidence" value="ECO:0007669"/>
    <property type="project" value="TreeGrafter"/>
</dbReference>
<reference evidence="3 4" key="1">
    <citation type="journal article" date="2024" name="Nat. Commun.">
        <title>Phylogenomics reveals the evolutionary origins of lichenization in chlorophyte algae.</title>
        <authorList>
            <person name="Puginier C."/>
            <person name="Libourel C."/>
            <person name="Otte J."/>
            <person name="Skaloud P."/>
            <person name="Haon M."/>
            <person name="Grisel S."/>
            <person name="Petersen M."/>
            <person name="Berrin J.G."/>
            <person name="Delaux P.M."/>
            <person name="Dal Grande F."/>
            <person name="Keller J."/>
        </authorList>
    </citation>
    <scope>NUCLEOTIDE SEQUENCE [LARGE SCALE GENOMIC DNA]</scope>
    <source>
        <strain evidence="3 4">SAG 2043</strain>
    </source>
</reference>
<dbReference type="EMBL" id="JALJOR010000001">
    <property type="protein sequence ID" value="KAK9829707.1"/>
    <property type="molecule type" value="Genomic_DNA"/>
</dbReference>
<dbReference type="InterPro" id="IPR029033">
    <property type="entry name" value="His_PPase_superfam"/>
</dbReference>
<sequence>MSKRGYLLATLGGSAAAAYWYNSSRRSAISSNDSGAASTSGSDQDNLKLVQVVFRHGARTPLTKNYWEGNQWESGSICGELPGALQLHLFNADGGGPRPDSKHDREQASRVLPGGCTQGELTLLGQKQSRELGEWLRQRYVEQQGFLPPVYQARAVGGRTTNFRRTISTIQGVLTGLYPGTAAAIPIGTAGDAEELLFPNSKSCDRLGQLMTVATDALKVQASQDPKMQQLEDRVRQAMSIPADAPVRFTDLHDAMTTLAFHGKPLPKGMTPDLLAATEAEATKRMAALVAPFRNTSDEQQLLRLSMGQLLQLIMERLDDAANGGPEAKMYMYSGHDTTIMPLVVALGVPLTKWPKYVSHVIYELWERPAIGRQQPQHYVKVLYNRQPLAIDGHKAGEAIPLETFKQQFLLPFAITKQQHAEQCRAKTDHEPPPTSNAGGDSVQGL</sequence>
<evidence type="ECO:0000256" key="2">
    <source>
        <dbReference type="SAM" id="MobiDB-lite"/>
    </source>
</evidence>
<accession>A0AAW1R7V7</accession>
<gene>
    <name evidence="3" type="ORF">WJX72_007452</name>
</gene>
<evidence type="ECO:0000313" key="4">
    <source>
        <dbReference type="Proteomes" id="UP001489004"/>
    </source>
</evidence>
<dbReference type="InterPro" id="IPR000560">
    <property type="entry name" value="His_Pase_clade-2"/>
</dbReference>
<proteinExistence type="inferred from homology"/>
<dbReference type="SUPFAM" id="SSF53254">
    <property type="entry name" value="Phosphoglycerate mutase-like"/>
    <property type="match status" value="1"/>
</dbReference>
<feature type="region of interest" description="Disordered" evidence="2">
    <location>
        <begin position="421"/>
        <end position="446"/>
    </location>
</feature>
<feature type="compositionally biased region" description="Basic and acidic residues" evidence="2">
    <location>
        <begin position="421"/>
        <end position="432"/>
    </location>
</feature>
<dbReference type="InterPro" id="IPR033379">
    <property type="entry name" value="Acid_Pase_AS"/>
</dbReference>